<dbReference type="Proteomes" id="UP000062160">
    <property type="component" value="Unassembled WGS sequence"/>
</dbReference>
<dbReference type="FunFam" id="1.10.3810.10:FF:000001">
    <property type="entry name" value="Penicillin-binding protein 1A"/>
    <property type="match status" value="1"/>
</dbReference>
<evidence type="ECO:0000256" key="6">
    <source>
        <dbReference type="ARBA" id="ARBA00012448"/>
    </source>
</evidence>
<evidence type="ECO:0000256" key="2">
    <source>
        <dbReference type="ARBA" id="ARBA00004401"/>
    </source>
</evidence>
<keyword evidence="19" id="KW-0046">Antibiotic resistance</keyword>
<evidence type="ECO:0000256" key="26">
    <source>
        <dbReference type="SAM" id="MobiDB-lite"/>
    </source>
</evidence>
<keyword evidence="20" id="KW-0511">Multifunctional enzyme</keyword>
<evidence type="ECO:0000256" key="18">
    <source>
        <dbReference type="ARBA" id="ARBA00023136"/>
    </source>
</evidence>
<keyword evidence="15" id="KW-0735">Signal-anchor</keyword>
<keyword evidence="17" id="KW-1133">Transmembrane helix</keyword>
<dbReference type="InterPro" id="IPR036950">
    <property type="entry name" value="PBP_transglycosylase"/>
</dbReference>
<evidence type="ECO:0000256" key="3">
    <source>
        <dbReference type="ARBA" id="ARBA00004752"/>
    </source>
</evidence>
<dbReference type="Pfam" id="PF00912">
    <property type="entry name" value="Transgly"/>
    <property type="match status" value="1"/>
</dbReference>
<dbReference type="GO" id="GO:0009252">
    <property type="term" value="P:peptidoglycan biosynthetic process"/>
    <property type="evidence" value="ECO:0007669"/>
    <property type="project" value="UniProtKB-UniPathway"/>
</dbReference>
<evidence type="ECO:0000256" key="24">
    <source>
        <dbReference type="ARBA" id="ARBA00049902"/>
    </source>
</evidence>
<feature type="domain" description="Penicillin-binding protein transpeptidase" evidence="27">
    <location>
        <begin position="348"/>
        <end position="607"/>
    </location>
</feature>
<dbReference type="PANTHER" id="PTHR32282">
    <property type="entry name" value="BINDING PROTEIN TRANSPEPTIDASE, PUTATIVE-RELATED"/>
    <property type="match status" value="1"/>
</dbReference>
<keyword evidence="13" id="KW-0378">Hydrolase</keyword>
<proteinExistence type="inferred from homology"/>
<evidence type="ECO:0000256" key="10">
    <source>
        <dbReference type="ARBA" id="ARBA00022676"/>
    </source>
</evidence>
<comment type="subcellular location">
    <subcellularLocation>
        <location evidence="2">Cell membrane</location>
        <topology evidence="2">Single-pass type II membrane protein</topology>
    </subcellularLocation>
</comment>
<name>A0A0U9HCM5_9FIRM</name>
<evidence type="ECO:0000256" key="21">
    <source>
        <dbReference type="ARBA" id="ARBA00023316"/>
    </source>
</evidence>
<dbReference type="GO" id="GO:0005886">
    <property type="term" value="C:plasma membrane"/>
    <property type="evidence" value="ECO:0007669"/>
    <property type="project" value="UniProtKB-SubCell"/>
</dbReference>
<dbReference type="InterPro" id="IPR023346">
    <property type="entry name" value="Lysozyme-like_dom_sf"/>
</dbReference>
<feature type="domain" description="Glycosyl transferase family 51" evidence="28">
    <location>
        <begin position="65"/>
        <end position="240"/>
    </location>
</feature>
<keyword evidence="9" id="KW-0645">Protease</keyword>
<keyword evidence="10" id="KW-0328">Glycosyltransferase</keyword>
<feature type="compositionally biased region" description="Acidic residues" evidence="26">
    <location>
        <begin position="756"/>
        <end position="767"/>
    </location>
</feature>
<keyword evidence="21" id="KW-0961">Cell wall biogenesis/degradation</keyword>
<dbReference type="RefSeq" id="WP_083497610.1">
    <property type="nucleotide sequence ID" value="NZ_BSDW01000001.1"/>
</dbReference>
<keyword evidence="18" id="KW-0472">Membrane</keyword>
<dbReference type="GO" id="GO:0008360">
    <property type="term" value="P:regulation of cell shape"/>
    <property type="evidence" value="ECO:0007669"/>
    <property type="project" value="UniProtKB-KW"/>
</dbReference>
<evidence type="ECO:0000256" key="16">
    <source>
        <dbReference type="ARBA" id="ARBA00022984"/>
    </source>
</evidence>
<dbReference type="GO" id="GO:0009002">
    <property type="term" value="F:serine-type D-Ala-D-Ala carboxypeptidase activity"/>
    <property type="evidence" value="ECO:0007669"/>
    <property type="project" value="UniProtKB-EC"/>
</dbReference>
<keyword evidence="14" id="KW-0133">Cell shape</keyword>
<dbReference type="Gene3D" id="1.10.3810.10">
    <property type="entry name" value="Biosynthetic peptidoglycan transglycosylase-like"/>
    <property type="match status" value="1"/>
</dbReference>
<evidence type="ECO:0000256" key="15">
    <source>
        <dbReference type="ARBA" id="ARBA00022968"/>
    </source>
</evidence>
<reference evidence="29" key="1">
    <citation type="journal article" date="2016" name="Genome Announc.">
        <title>Draft Genome Sequence of the Syntrophic Lactate-Degrading Bacterium Tepidanaerobacter syntrophicus JLT.</title>
        <authorList>
            <person name="Matsuura N."/>
            <person name="Ohashi A."/>
            <person name="Tourlousse D.M."/>
            <person name="Sekiguchi Y."/>
        </authorList>
    </citation>
    <scope>NUCLEOTIDE SEQUENCE [LARGE SCALE GENOMIC DNA]</scope>
    <source>
        <strain evidence="29">JL</strain>
    </source>
</reference>
<dbReference type="STRING" id="224999.GCA_001485475_00460"/>
<evidence type="ECO:0000256" key="11">
    <source>
        <dbReference type="ARBA" id="ARBA00022679"/>
    </source>
</evidence>
<evidence type="ECO:0000256" key="13">
    <source>
        <dbReference type="ARBA" id="ARBA00022801"/>
    </source>
</evidence>
<dbReference type="EC" id="3.4.16.4" evidence="6"/>
<comment type="similarity">
    <text evidence="5">In the N-terminal section; belongs to the glycosyltransferase 51 family.</text>
</comment>
<dbReference type="OrthoDB" id="9766909at2"/>
<evidence type="ECO:0000259" key="28">
    <source>
        <dbReference type="Pfam" id="PF00912"/>
    </source>
</evidence>
<dbReference type="GO" id="GO:0008658">
    <property type="term" value="F:penicillin binding"/>
    <property type="evidence" value="ECO:0007669"/>
    <property type="project" value="InterPro"/>
</dbReference>
<evidence type="ECO:0000256" key="5">
    <source>
        <dbReference type="ARBA" id="ARBA00007739"/>
    </source>
</evidence>
<evidence type="ECO:0000256" key="8">
    <source>
        <dbReference type="ARBA" id="ARBA00022645"/>
    </source>
</evidence>
<dbReference type="GO" id="GO:0006508">
    <property type="term" value="P:proteolysis"/>
    <property type="evidence" value="ECO:0007669"/>
    <property type="project" value="UniProtKB-KW"/>
</dbReference>
<evidence type="ECO:0000256" key="20">
    <source>
        <dbReference type="ARBA" id="ARBA00023268"/>
    </source>
</evidence>
<keyword evidence="30" id="KW-1185">Reference proteome</keyword>
<evidence type="ECO:0000256" key="25">
    <source>
        <dbReference type="ARBA" id="ARBA00060592"/>
    </source>
</evidence>
<evidence type="ECO:0000256" key="19">
    <source>
        <dbReference type="ARBA" id="ARBA00023251"/>
    </source>
</evidence>
<feature type="region of interest" description="Disordered" evidence="26">
    <location>
        <begin position="722"/>
        <end position="811"/>
    </location>
</feature>
<dbReference type="Pfam" id="PF00905">
    <property type="entry name" value="Transpeptidase"/>
    <property type="match status" value="1"/>
</dbReference>
<comment type="function">
    <text evidence="1">Cell wall formation. Synthesis of cross-linked peptidoglycan from the lipid intermediates. The enzyme has a penicillin-insensitive transglycosylase N-terminal domain (formation of linear glycan strands) and a penicillin-sensitive transpeptidase C-terminal domain (cross-linking of the peptide subunits).</text>
</comment>
<keyword evidence="8" id="KW-0121">Carboxypeptidase</keyword>
<dbReference type="EC" id="2.4.99.28" evidence="23"/>
<comment type="catalytic activity">
    <reaction evidence="24">
        <text>[GlcNAc-(1-&gt;4)-Mur2Ac(oyl-L-Ala-gamma-D-Glu-L-Lys-D-Ala-D-Ala)](n)-di-trans,octa-cis-undecaprenyl diphosphate + beta-D-GlcNAc-(1-&gt;4)-Mur2Ac(oyl-L-Ala-gamma-D-Glu-L-Lys-D-Ala-D-Ala)-di-trans,octa-cis-undecaprenyl diphosphate = [GlcNAc-(1-&gt;4)-Mur2Ac(oyl-L-Ala-gamma-D-Glu-L-Lys-D-Ala-D-Ala)](n+1)-di-trans,octa-cis-undecaprenyl diphosphate + di-trans,octa-cis-undecaprenyl diphosphate + H(+)</text>
        <dbReference type="Rhea" id="RHEA:23708"/>
        <dbReference type="Rhea" id="RHEA-COMP:9602"/>
        <dbReference type="Rhea" id="RHEA-COMP:9603"/>
        <dbReference type="ChEBI" id="CHEBI:15378"/>
        <dbReference type="ChEBI" id="CHEBI:58405"/>
        <dbReference type="ChEBI" id="CHEBI:60033"/>
        <dbReference type="ChEBI" id="CHEBI:78435"/>
        <dbReference type="EC" id="2.4.99.28"/>
    </reaction>
</comment>
<keyword evidence="11" id="KW-0808">Transferase</keyword>
<dbReference type="InterPro" id="IPR012338">
    <property type="entry name" value="Beta-lactam/transpept-like"/>
</dbReference>
<evidence type="ECO:0000256" key="7">
    <source>
        <dbReference type="ARBA" id="ARBA00018638"/>
    </source>
</evidence>
<evidence type="ECO:0000313" key="30">
    <source>
        <dbReference type="Proteomes" id="UP000062160"/>
    </source>
</evidence>
<keyword evidence="12" id="KW-0812">Transmembrane</keyword>
<dbReference type="GO" id="GO:0046677">
    <property type="term" value="P:response to antibiotic"/>
    <property type="evidence" value="ECO:0007669"/>
    <property type="project" value="UniProtKB-KW"/>
</dbReference>
<sequence>MSNKKRAKKRKVLTLRNLFIFFLVLLIAVFGTGVGVFAAYVKDAPEFDPSKLKPSETSLVYDKDNNVIAELHGEQNRIQVPLEKIPKDLVNAFIAIEDQYFYSHKGINIRSIIGSLFTNLTHGTIKRGASTITQQLVKSAFLSPEQSLKRKAQEAWLAIQLERRFTKDEIMEFYLNQIYFGHSAYGVESAAEVYFGKSVEDIDLAEAAMLAGIPKGPSYYSPYLNFERAKERQEIILNKMAELGFITQEEAEAAKNEDIKLAGIKESEADYKAPYFTDYVIQQLASYLEEEEGLSEADAYNKIYTGGLQIYTTVDMKVQEAAEKVLANPKNYPYSKEDSNGVVQPQAAAVIIDPHTGYIRALVGGREHEKKLGFNRASQAYRQPGSTFKPIMVYTAAIDMGYTPATVIDDSPVSFSSGSGGIWSPKNYTNTFRGLTTIRKAIADSVNVVAVKVFNQIGVDKGIEYAQKLGIKSLVLTGSKNDRQLSSALGGITKGVTPLELVSAFGTLANGGIHVEPVAILKVTDKTGRVIYENKPKQEVAVSEQTAFIMTDMLRSVVKEGTGTRLANFPYPVAGKTGTTSDDKDVWWVGYTPHLAGVVWMGHDQPTTMSNVAGGYQPALMWKQIMAVAHEGLAKTQFTKPSGIVGPIAVCVDSGKLPGEFCAKDPRGSRIRNEYFIKGTEPTQTCDVHVEEFVDSSTGLLATQFCPEELVVRKVFIKRPPYSASPTGQIPLDAKYQPPTESCNVHTSAPVPPEENGSEETPPDSEDNNSSGGGLEGILPSRPTDKNGSGGKNGNNKNETEDTVQSPEKKN</sequence>
<evidence type="ECO:0000256" key="23">
    <source>
        <dbReference type="ARBA" id="ARBA00044770"/>
    </source>
</evidence>
<protein>
    <recommendedName>
        <fullName evidence="7">Penicillin-binding protein 1A</fullName>
        <ecNumber evidence="23">2.4.99.28</ecNumber>
        <ecNumber evidence="6">3.4.16.4</ecNumber>
    </recommendedName>
</protein>
<evidence type="ECO:0000256" key="22">
    <source>
        <dbReference type="ARBA" id="ARBA00034000"/>
    </source>
</evidence>
<evidence type="ECO:0000256" key="12">
    <source>
        <dbReference type="ARBA" id="ARBA00022692"/>
    </source>
</evidence>
<dbReference type="Gene3D" id="3.40.710.10">
    <property type="entry name" value="DD-peptidase/beta-lactamase superfamily"/>
    <property type="match status" value="1"/>
</dbReference>
<organism evidence="29">
    <name type="scientific">Tepidanaerobacter syntrophicus</name>
    <dbReference type="NCBI Taxonomy" id="224999"/>
    <lineage>
        <taxon>Bacteria</taxon>
        <taxon>Bacillati</taxon>
        <taxon>Bacillota</taxon>
        <taxon>Clostridia</taxon>
        <taxon>Thermosediminibacterales</taxon>
        <taxon>Tepidanaerobacteraceae</taxon>
        <taxon>Tepidanaerobacter</taxon>
    </lineage>
</organism>
<evidence type="ECO:0000256" key="4">
    <source>
        <dbReference type="ARBA" id="ARBA00007090"/>
    </source>
</evidence>
<comment type="pathway">
    <text evidence="25">Glycan biosynthesis.</text>
</comment>
<accession>A0A0U9HCM5</accession>
<dbReference type="UniPathway" id="UPA00219"/>
<dbReference type="GO" id="GO:0071555">
    <property type="term" value="P:cell wall organization"/>
    <property type="evidence" value="ECO:0007669"/>
    <property type="project" value="UniProtKB-KW"/>
</dbReference>
<evidence type="ECO:0000313" key="29">
    <source>
        <dbReference type="EMBL" id="GAQ24478.1"/>
    </source>
</evidence>
<dbReference type="InterPro" id="IPR001460">
    <property type="entry name" value="PCN-bd_Tpept"/>
</dbReference>
<gene>
    <name evidence="29" type="ORF">TSYNT_5308</name>
</gene>
<dbReference type="InterPro" id="IPR050396">
    <property type="entry name" value="Glycosyltr_51/Transpeptidase"/>
</dbReference>
<dbReference type="SUPFAM" id="SSF53955">
    <property type="entry name" value="Lysozyme-like"/>
    <property type="match status" value="1"/>
</dbReference>
<evidence type="ECO:0000256" key="14">
    <source>
        <dbReference type="ARBA" id="ARBA00022960"/>
    </source>
</evidence>
<comment type="catalytic activity">
    <reaction evidence="22">
        <text>Preferential cleavage: (Ac)2-L-Lys-D-Ala-|-D-Ala. Also transpeptidation of peptidyl-alanyl moieties that are N-acyl substituents of D-alanine.</text>
        <dbReference type="EC" id="3.4.16.4"/>
    </reaction>
</comment>
<dbReference type="EMBL" id="DF976999">
    <property type="protein sequence ID" value="GAQ24478.1"/>
    <property type="molecule type" value="Genomic_DNA"/>
</dbReference>
<keyword evidence="16" id="KW-0573">Peptidoglycan synthesis</keyword>
<dbReference type="AlphaFoldDB" id="A0A0U9HCM5"/>
<evidence type="ECO:0000256" key="17">
    <source>
        <dbReference type="ARBA" id="ARBA00022989"/>
    </source>
</evidence>
<dbReference type="PANTHER" id="PTHR32282:SF33">
    <property type="entry name" value="PEPTIDOGLYCAN GLYCOSYLTRANSFERASE"/>
    <property type="match status" value="1"/>
</dbReference>
<comment type="pathway">
    <text evidence="3">Cell wall biogenesis; peptidoglycan biosynthesis.</text>
</comment>
<evidence type="ECO:0000259" key="27">
    <source>
        <dbReference type="Pfam" id="PF00905"/>
    </source>
</evidence>
<dbReference type="GO" id="GO:0008955">
    <property type="term" value="F:peptidoglycan glycosyltransferase activity"/>
    <property type="evidence" value="ECO:0007669"/>
    <property type="project" value="UniProtKB-EC"/>
</dbReference>
<dbReference type="SUPFAM" id="SSF56601">
    <property type="entry name" value="beta-lactamase/transpeptidase-like"/>
    <property type="match status" value="1"/>
</dbReference>
<evidence type="ECO:0000256" key="9">
    <source>
        <dbReference type="ARBA" id="ARBA00022670"/>
    </source>
</evidence>
<dbReference type="NCBIfam" id="TIGR02074">
    <property type="entry name" value="PBP_1a_fam"/>
    <property type="match status" value="1"/>
</dbReference>
<dbReference type="InterPro" id="IPR001264">
    <property type="entry name" value="Glyco_trans_51"/>
</dbReference>
<comment type="similarity">
    <text evidence="4">In the C-terminal section; belongs to the transpeptidase family.</text>
</comment>
<evidence type="ECO:0000256" key="1">
    <source>
        <dbReference type="ARBA" id="ARBA00002624"/>
    </source>
</evidence>